<keyword evidence="1" id="KW-0472">Membrane</keyword>
<dbReference type="InterPro" id="IPR024402">
    <property type="entry name" value="DUF2726"/>
</dbReference>
<accession>A0ABX1KLF0</accession>
<dbReference type="InterPro" id="IPR014538">
    <property type="entry name" value="UCP028063_topo_Znf"/>
</dbReference>
<keyword evidence="4" id="KW-1185">Reference proteome</keyword>
<feature type="domain" description="DUF2726" evidence="2">
    <location>
        <begin position="45"/>
        <end position="167"/>
    </location>
</feature>
<evidence type="ECO:0000313" key="4">
    <source>
        <dbReference type="Proteomes" id="UP000527352"/>
    </source>
</evidence>
<keyword evidence="1" id="KW-1133">Transmembrane helix</keyword>
<reference evidence="3 4" key="1">
    <citation type="submission" date="2020-04" db="EMBL/GenBank/DDBJ databases">
        <title>The first description of lens atrophy caused by putative novel Shewanella sp. that is a new emerging pathogen for cultured rainbow trout?</title>
        <authorList>
            <person name="Saticioglu I.B."/>
            <person name="Duman M."/>
            <person name="Altun S."/>
        </authorList>
    </citation>
    <scope>NUCLEOTIDE SEQUENCE [LARGE SCALE GENOMIC DNA]</scope>
    <source>
        <strain evidence="3 4">S-1</strain>
    </source>
</reference>
<evidence type="ECO:0000313" key="3">
    <source>
        <dbReference type="EMBL" id="NLQ23017.1"/>
    </source>
</evidence>
<keyword evidence="1" id="KW-0812">Transmembrane</keyword>
<dbReference type="RefSeq" id="WP_168824687.1">
    <property type="nucleotide sequence ID" value="NZ_JABAEB010000005.1"/>
</dbReference>
<feature type="transmembrane region" description="Helical" evidence="1">
    <location>
        <begin position="6"/>
        <end position="31"/>
    </location>
</feature>
<protein>
    <submittedName>
        <fullName evidence="3">DUF2726 domain-containing protein</fullName>
    </submittedName>
</protein>
<name>A0ABX1KLF0_9GAMM</name>
<comment type="caution">
    <text evidence="3">The sequence shown here is derived from an EMBL/GenBank/DDBJ whole genome shotgun (WGS) entry which is preliminary data.</text>
</comment>
<proteinExistence type="predicted"/>
<dbReference type="Proteomes" id="UP000527352">
    <property type="component" value="Unassembled WGS sequence"/>
</dbReference>
<dbReference type="EMBL" id="JABAEB010000005">
    <property type="protein sequence ID" value="NLQ23017.1"/>
    <property type="molecule type" value="Genomic_DNA"/>
</dbReference>
<evidence type="ECO:0000259" key="2">
    <source>
        <dbReference type="Pfam" id="PF10881"/>
    </source>
</evidence>
<dbReference type="Pfam" id="PF10881">
    <property type="entry name" value="DUF2726"/>
    <property type="match status" value="1"/>
</dbReference>
<gene>
    <name evidence="3" type="ORF">HGO26_09015</name>
</gene>
<evidence type="ECO:0000256" key="1">
    <source>
        <dbReference type="SAM" id="Phobius"/>
    </source>
</evidence>
<dbReference type="PIRSF" id="PIRSF028063">
    <property type="entry name" value="UCP028063"/>
    <property type="match status" value="1"/>
</dbReference>
<sequence>MNSNQLILIGLGLAIIIFVPLLLRIFTNLLIPSSDNNYRYRKQDALFSSAERSFLGILDQAVGEQFRVLGKVRIADVITPEKGMNRKHWQIAFNRISAKHFDYLLCDKNTLEVIAAIELDDKSHKQTRNQQRDLLIEQACESAKLPLIRFNAKRRYQLELIRSTIHAALPAKTHAAEESPLILTAD</sequence>
<organism evidence="3 4">
    <name type="scientific">Shewanella oncorhynchi</name>
    <dbReference type="NCBI Taxonomy" id="2726434"/>
    <lineage>
        <taxon>Bacteria</taxon>
        <taxon>Pseudomonadati</taxon>
        <taxon>Pseudomonadota</taxon>
        <taxon>Gammaproteobacteria</taxon>
        <taxon>Alteromonadales</taxon>
        <taxon>Shewanellaceae</taxon>
        <taxon>Shewanella</taxon>
    </lineage>
</organism>